<dbReference type="InterPro" id="IPR032098">
    <property type="entry name" value="Acyltransf_C"/>
</dbReference>
<feature type="transmembrane region" description="Helical" evidence="5">
    <location>
        <begin position="346"/>
        <end position="375"/>
    </location>
</feature>
<dbReference type="OrthoDB" id="5920068at2759"/>
<reference evidence="7" key="1">
    <citation type="submission" date="2021-04" db="EMBL/GenBank/DDBJ databases">
        <authorList>
            <consortium name="Molecular Ecology Group"/>
        </authorList>
    </citation>
    <scope>NUCLEOTIDE SEQUENCE</scope>
</reference>
<proteinExistence type="inferred from homology"/>
<feature type="region of interest" description="Disordered" evidence="4">
    <location>
        <begin position="219"/>
        <end position="238"/>
    </location>
</feature>
<dbReference type="InterPro" id="IPR002123">
    <property type="entry name" value="Plipid/glycerol_acylTrfase"/>
</dbReference>
<evidence type="ECO:0000256" key="2">
    <source>
        <dbReference type="ARBA" id="ARBA00022679"/>
    </source>
</evidence>
<feature type="domain" description="Phospholipid/glycerol acyltransferase" evidence="6">
    <location>
        <begin position="84"/>
        <end position="208"/>
    </location>
</feature>
<gene>
    <name evidence="7" type="ORF">CUNI_LOCUS20089</name>
</gene>
<organism evidence="7 8">
    <name type="scientific">Candidula unifasciata</name>
    <dbReference type="NCBI Taxonomy" id="100452"/>
    <lineage>
        <taxon>Eukaryota</taxon>
        <taxon>Metazoa</taxon>
        <taxon>Spiralia</taxon>
        <taxon>Lophotrochozoa</taxon>
        <taxon>Mollusca</taxon>
        <taxon>Gastropoda</taxon>
        <taxon>Heterobranchia</taxon>
        <taxon>Euthyneura</taxon>
        <taxon>Panpulmonata</taxon>
        <taxon>Eupulmonata</taxon>
        <taxon>Stylommatophora</taxon>
        <taxon>Helicina</taxon>
        <taxon>Helicoidea</taxon>
        <taxon>Geomitridae</taxon>
        <taxon>Candidula</taxon>
    </lineage>
</organism>
<evidence type="ECO:0000313" key="8">
    <source>
        <dbReference type="Proteomes" id="UP000678393"/>
    </source>
</evidence>
<keyword evidence="5" id="KW-0812">Transmembrane</keyword>
<dbReference type="SUPFAM" id="SSF69593">
    <property type="entry name" value="Glycerol-3-phosphate (1)-acyltransferase"/>
    <property type="match status" value="1"/>
</dbReference>
<dbReference type="EMBL" id="CAJHNH020007301">
    <property type="protein sequence ID" value="CAG5134531.1"/>
    <property type="molecule type" value="Genomic_DNA"/>
</dbReference>
<dbReference type="SMART" id="SM00563">
    <property type="entry name" value="PlsC"/>
    <property type="match status" value="1"/>
</dbReference>
<name>A0A8S4A8C3_9EUPU</name>
<dbReference type="Proteomes" id="UP000678393">
    <property type="component" value="Unassembled WGS sequence"/>
</dbReference>
<sequence>MYNWIRCTLKTIFFIASNIYALPCYMVWMTLLTPLRFLAPSVYWRIEAFMFRMLQCMVVTWLDPAGYKVLECGDDIRLLQDEAAIILCNHQSTADTPIVMLASYNKGMAAGNTMWIMFILFKYTNFGLISWHREDFFIDQGREVRNLQLEKLREHLIQSYLPHKRKWIIVFPEGGFLHKRLESSQKYAKKYGFPVLKHTTLPRIGAMKTILDTVGEPYTGSEDSKTLPSPNCKDDHQIEDSSRPLKWIIDITLAYKDGQPLDMLGMCLGICPQKDILLHYRAYRAKDIPRDEAGLTRWLYDRYEDKERVLDYYYKYGQLPEDVLNKQHLLPQMNMSYLKFDIIQQILIHTFCLVSCYVHYIFILKPVMAVVYYFLSFIF</sequence>
<dbReference type="AlphaFoldDB" id="A0A8S4A8C3"/>
<evidence type="ECO:0000313" key="7">
    <source>
        <dbReference type="EMBL" id="CAG5134531.1"/>
    </source>
</evidence>
<evidence type="ECO:0000256" key="1">
    <source>
        <dbReference type="ARBA" id="ARBA00008655"/>
    </source>
</evidence>
<dbReference type="CDD" id="cd07990">
    <property type="entry name" value="LPLAT_LCLAT1-like"/>
    <property type="match status" value="1"/>
</dbReference>
<protein>
    <recommendedName>
        <fullName evidence="6">Phospholipid/glycerol acyltransferase domain-containing protein</fullName>
    </recommendedName>
</protein>
<accession>A0A8S4A8C3</accession>
<dbReference type="GO" id="GO:0005783">
    <property type="term" value="C:endoplasmic reticulum"/>
    <property type="evidence" value="ECO:0007669"/>
    <property type="project" value="TreeGrafter"/>
</dbReference>
<keyword evidence="5" id="KW-1133">Transmembrane helix</keyword>
<evidence type="ECO:0000259" key="6">
    <source>
        <dbReference type="SMART" id="SM00563"/>
    </source>
</evidence>
<comment type="caution">
    <text evidence="7">The sequence shown here is derived from an EMBL/GenBank/DDBJ whole genome shotgun (WGS) entry which is preliminary data.</text>
</comment>
<comment type="similarity">
    <text evidence="1">Belongs to the 1-acyl-sn-glycerol-3-phosphate acyltransferase family.</text>
</comment>
<dbReference type="Pfam" id="PF16076">
    <property type="entry name" value="Acyltransf_C"/>
    <property type="match status" value="1"/>
</dbReference>
<dbReference type="GO" id="GO:0036149">
    <property type="term" value="P:phosphatidylinositol acyl-chain remodeling"/>
    <property type="evidence" value="ECO:0007669"/>
    <property type="project" value="TreeGrafter"/>
</dbReference>
<dbReference type="GO" id="GO:0016746">
    <property type="term" value="F:acyltransferase activity"/>
    <property type="evidence" value="ECO:0007669"/>
    <property type="project" value="UniProtKB-KW"/>
</dbReference>
<evidence type="ECO:0000256" key="5">
    <source>
        <dbReference type="SAM" id="Phobius"/>
    </source>
</evidence>
<keyword evidence="2" id="KW-0808">Transferase</keyword>
<dbReference type="PANTHER" id="PTHR10983:SF2">
    <property type="entry name" value="ACYL-COA:LYSOPHOSPHATIDYLGLYCEROL ACYLTRANSFERASE 1"/>
    <property type="match status" value="1"/>
</dbReference>
<dbReference type="Pfam" id="PF01553">
    <property type="entry name" value="Acyltransferase"/>
    <property type="match status" value="1"/>
</dbReference>
<keyword evidence="3" id="KW-0012">Acyltransferase</keyword>
<evidence type="ECO:0000256" key="3">
    <source>
        <dbReference type="ARBA" id="ARBA00023315"/>
    </source>
</evidence>
<keyword evidence="8" id="KW-1185">Reference proteome</keyword>
<feature type="transmembrane region" description="Helical" evidence="5">
    <location>
        <begin position="12"/>
        <end position="31"/>
    </location>
</feature>
<evidence type="ECO:0000256" key="4">
    <source>
        <dbReference type="SAM" id="MobiDB-lite"/>
    </source>
</evidence>
<dbReference type="PANTHER" id="PTHR10983">
    <property type="entry name" value="1-ACYLGLYCEROL-3-PHOSPHATE ACYLTRANSFERASE-RELATED"/>
    <property type="match status" value="1"/>
</dbReference>
<keyword evidence="5" id="KW-0472">Membrane</keyword>